<feature type="region of interest" description="Disordered" evidence="4">
    <location>
        <begin position="377"/>
        <end position="407"/>
    </location>
</feature>
<evidence type="ECO:0000256" key="2">
    <source>
        <dbReference type="ARBA" id="ARBA00022801"/>
    </source>
</evidence>
<dbReference type="OrthoDB" id="2152029at2759"/>
<feature type="compositionally biased region" description="Low complexity" evidence="4">
    <location>
        <begin position="551"/>
        <end position="561"/>
    </location>
</feature>
<dbReference type="SUPFAM" id="SSF53474">
    <property type="entry name" value="alpha/beta-Hydrolases"/>
    <property type="match status" value="1"/>
</dbReference>
<organism evidence="6 7">
    <name type="scientific">Collybiopsis confluens</name>
    <dbReference type="NCBI Taxonomy" id="2823264"/>
    <lineage>
        <taxon>Eukaryota</taxon>
        <taxon>Fungi</taxon>
        <taxon>Dikarya</taxon>
        <taxon>Basidiomycota</taxon>
        <taxon>Agaricomycotina</taxon>
        <taxon>Agaricomycetes</taxon>
        <taxon>Agaricomycetidae</taxon>
        <taxon>Agaricales</taxon>
        <taxon>Marasmiineae</taxon>
        <taxon>Omphalotaceae</taxon>
        <taxon>Collybiopsis</taxon>
    </lineage>
</organism>
<evidence type="ECO:0000256" key="1">
    <source>
        <dbReference type="ARBA" id="ARBA00010515"/>
    </source>
</evidence>
<proteinExistence type="inferred from homology"/>
<feature type="region of interest" description="Disordered" evidence="4">
    <location>
        <begin position="479"/>
        <end position="515"/>
    </location>
</feature>
<evidence type="ECO:0000256" key="4">
    <source>
        <dbReference type="SAM" id="MobiDB-lite"/>
    </source>
</evidence>
<feature type="domain" description="Alpha/beta hydrolase fold-3" evidence="5">
    <location>
        <begin position="149"/>
        <end position="285"/>
    </location>
</feature>
<protein>
    <recommendedName>
        <fullName evidence="5">Alpha/beta hydrolase fold-3 domain-containing protein</fullName>
    </recommendedName>
</protein>
<comment type="caution">
    <text evidence="6">The sequence shown here is derived from an EMBL/GenBank/DDBJ whole genome shotgun (WGS) entry which is preliminary data.</text>
</comment>
<accession>A0A8H5HBL0</accession>
<name>A0A8H5HBL0_9AGAR</name>
<dbReference type="PROSITE" id="PS01174">
    <property type="entry name" value="LIPASE_GDXG_SER"/>
    <property type="match status" value="1"/>
</dbReference>
<feature type="region of interest" description="Disordered" evidence="4">
    <location>
        <begin position="652"/>
        <end position="677"/>
    </location>
</feature>
<sequence length="730" mass="82010">MLYDKNPAYPHFSHLPFAKEPLKAIYVVQRIITTLFLVPIWLLANLPRSRRPRKSWSLRQLIFVNFTRRIYRVTEVAGVTWGTRNPEQAPRPNELKETEFEWAPPLKDVFRSGIVVDRFGRVPFKKVGCFVWREKAKAANDEPIPVVSIFCHGGGYSQLSAHEKSRTSHIPRRLMKDKLFSEIYTVEYRLLQHAPLPAVIMDAAAVYAHVVSKYYGSDYVKSQGSPPKKPCKIILSGDSSGGNLALALARWVRDEGQLPMPDGLLLFSPSCDISHAFPSTQSSYIPRPNEDTDYLTDTPEPRALMQRTFLGFKYRPGGTGWGQWEQGRQRDGGDQFERHFFTNRSRGNGRALASAMASAASASTAKLARNLMDVMHVRGDTTPDSSDIESQPRPQQQQNRPPPPSLATDFIAEEQDLSKSDAILREFPGHESPEEKKLREQTEIEEEARSLMEIIHSEYVSPASPRVLRRWGHAVDLYDGGRISDRRSPEDDSDKTTSNAGPTRPGAISSSQRAKTRVWLTPTIACNSYEWESDSRRGGALPPSTDDSEPSEPSSSNTPIPEVKQIEYASPSPENTNTRKPRPGLPNQDAYAPQNSATKSYRSRYPQFQTLFAEFPKTMILIGDAERLTTEVGNLARAMGSDVEVEEELKIGGGDASASSNIDERQRLGDSSEGDIQRTGLVSLGNGRVQVRWIPDAVHDVFIIPPGWWDEKTKDEVWKDVKDWTNGFHY</sequence>
<gene>
    <name evidence="6" type="ORF">D9757_008202</name>
</gene>
<comment type="similarity">
    <text evidence="1">Belongs to the 'GDXG' lipolytic enzyme family.</text>
</comment>
<dbReference type="InterPro" id="IPR050300">
    <property type="entry name" value="GDXG_lipolytic_enzyme"/>
</dbReference>
<dbReference type="GO" id="GO:0016787">
    <property type="term" value="F:hydrolase activity"/>
    <property type="evidence" value="ECO:0007669"/>
    <property type="project" value="UniProtKB-KW"/>
</dbReference>
<keyword evidence="7" id="KW-1185">Reference proteome</keyword>
<feature type="region of interest" description="Disordered" evidence="4">
    <location>
        <begin position="530"/>
        <end position="600"/>
    </location>
</feature>
<feature type="active site" evidence="3">
    <location>
        <position position="239"/>
    </location>
</feature>
<dbReference type="EMBL" id="JAACJN010000065">
    <property type="protein sequence ID" value="KAF5380239.1"/>
    <property type="molecule type" value="Genomic_DNA"/>
</dbReference>
<evidence type="ECO:0000256" key="3">
    <source>
        <dbReference type="PROSITE-ProRule" id="PRU10038"/>
    </source>
</evidence>
<evidence type="ECO:0000313" key="7">
    <source>
        <dbReference type="Proteomes" id="UP000518752"/>
    </source>
</evidence>
<dbReference type="InterPro" id="IPR013094">
    <property type="entry name" value="AB_hydrolase_3"/>
</dbReference>
<dbReference type="InterPro" id="IPR029058">
    <property type="entry name" value="AB_hydrolase_fold"/>
</dbReference>
<dbReference type="PANTHER" id="PTHR48081">
    <property type="entry name" value="AB HYDROLASE SUPERFAMILY PROTEIN C4A8.06C"/>
    <property type="match status" value="1"/>
</dbReference>
<dbReference type="AlphaFoldDB" id="A0A8H5HBL0"/>
<reference evidence="6 7" key="1">
    <citation type="journal article" date="2020" name="ISME J.">
        <title>Uncovering the hidden diversity of litter-decomposition mechanisms in mushroom-forming fungi.</title>
        <authorList>
            <person name="Floudas D."/>
            <person name="Bentzer J."/>
            <person name="Ahren D."/>
            <person name="Johansson T."/>
            <person name="Persson P."/>
            <person name="Tunlid A."/>
        </authorList>
    </citation>
    <scope>NUCLEOTIDE SEQUENCE [LARGE SCALE GENOMIC DNA]</scope>
    <source>
        <strain evidence="6 7">CBS 406.79</strain>
    </source>
</reference>
<dbReference type="Gene3D" id="3.40.50.1820">
    <property type="entry name" value="alpha/beta hydrolase"/>
    <property type="match status" value="1"/>
</dbReference>
<dbReference type="InterPro" id="IPR033140">
    <property type="entry name" value="Lipase_GDXG_put_SER_AS"/>
</dbReference>
<keyword evidence="2" id="KW-0378">Hydrolase</keyword>
<dbReference type="Pfam" id="PF07859">
    <property type="entry name" value="Abhydrolase_3"/>
    <property type="match status" value="1"/>
</dbReference>
<evidence type="ECO:0000259" key="5">
    <source>
        <dbReference type="Pfam" id="PF07859"/>
    </source>
</evidence>
<dbReference type="Proteomes" id="UP000518752">
    <property type="component" value="Unassembled WGS sequence"/>
</dbReference>
<evidence type="ECO:0000313" key="6">
    <source>
        <dbReference type="EMBL" id="KAF5380239.1"/>
    </source>
</evidence>
<dbReference type="PANTHER" id="PTHR48081:SF8">
    <property type="entry name" value="ALPHA_BETA HYDROLASE FOLD-3 DOMAIN-CONTAINING PROTEIN-RELATED"/>
    <property type="match status" value="1"/>
</dbReference>